<dbReference type="Gene3D" id="3.40.50.850">
    <property type="entry name" value="Isochorismatase-like"/>
    <property type="match status" value="1"/>
</dbReference>
<dbReference type="OrthoDB" id="9789777at2"/>
<evidence type="ECO:0000259" key="1">
    <source>
        <dbReference type="Pfam" id="PF00857"/>
    </source>
</evidence>
<feature type="domain" description="Isochorismatase-like" evidence="1">
    <location>
        <begin position="17"/>
        <end position="168"/>
    </location>
</feature>
<dbReference type="PANTHER" id="PTHR43559">
    <property type="entry name" value="HYDROLASE YCAC-RELATED"/>
    <property type="match status" value="1"/>
</dbReference>
<evidence type="ECO:0000313" key="2">
    <source>
        <dbReference type="EMBL" id="KUN09455.1"/>
    </source>
</evidence>
<dbReference type="PANTHER" id="PTHR43559:SF1">
    <property type="entry name" value="HYDROLASE"/>
    <property type="match status" value="1"/>
</dbReference>
<comment type="caution">
    <text evidence="2">The sequence shown here is derived from an EMBL/GenBank/DDBJ whole genome shotgun (WGS) entry which is preliminary data.</text>
</comment>
<dbReference type="InterPro" id="IPR000868">
    <property type="entry name" value="Isochorismatase-like_dom"/>
</dbReference>
<keyword evidence="3" id="KW-1185">Reference proteome</keyword>
<protein>
    <submittedName>
        <fullName evidence="2">Isochorismatase</fullName>
    </submittedName>
</protein>
<sequence>MSERSRFLETVTRQNAAVVLVDHQVGLLSGVRDISVGELKHNVVALARAATVLGIPLVVTTTAADSMWGPTVPELVEALPAGQKIIDRSTVNAWHDDRVREAVEATGRPKLIFAGVSLEVCAALPAISATAAGHDAYVAVDASGTFSRAKREAGLLRMQQAGVIVSDYATLMVEALADNAAAESGALYAALDMPFAVLVGQISAAYGG</sequence>
<dbReference type="InterPro" id="IPR036380">
    <property type="entry name" value="Isochorismatase-like_sf"/>
</dbReference>
<dbReference type="Pfam" id="PF00857">
    <property type="entry name" value="Isochorismatase"/>
    <property type="match status" value="1"/>
</dbReference>
<name>A0A101PDG8_9ACTN</name>
<dbReference type="InterPro" id="IPR053152">
    <property type="entry name" value="Hydrolase_YcaC-like"/>
</dbReference>
<dbReference type="EMBL" id="LMWN01000006">
    <property type="protein sequence ID" value="KUN09455.1"/>
    <property type="molecule type" value="Genomic_DNA"/>
</dbReference>
<reference evidence="2 3" key="1">
    <citation type="submission" date="2015-10" db="EMBL/GenBank/DDBJ databases">
        <title>Draft genome sequence of Streptomyces yokosukanensis DSM 40224, type strain for the species Streptomyces yokosukanensis.</title>
        <authorList>
            <person name="Ruckert C."/>
            <person name="Winkler A."/>
            <person name="Kalinowski J."/>
            <person name="Kampfer P."/>
            <person name="Glaeser S."/>
        </authorList>
    </citation>
    <scope>NUCLEOTIDE SEQUENCE [LARGE SCALE GENOMIC DNA]</scope>
    <source>
        <strain evidence="2 3">DSM 40224</strain>
    </source>
</reference>
<organism evidence="2 3">
    <name type="scientific">Streptomyces yokosukanensis</name>
    <dbReference type="NCBI Taxonomy" id="67386"/>
    <lineage>
        <taxon>Bacteria</taxon>
        <taxon>Bacillati</taxon>
        <taxon>Actinomycetota</taxon>
        <taxon>Actinomycetes</taxon>
        <taxon>Kitasatosporales</taxon>
        <taxon>Streptomycetaceae</taxon>
        <taxon>Streptomyces</taxon>
    </lineage>
</organism>
<dbReference type="STRING" id="67386.AQI95_05175"/>
<evidence type="ECO:0000313" key="3">
    <source>
        <dbReference type="Proteomes" id="UP000053127"/>
    </source>
</evidence>
<dbReference type="Proteomes" id="UP000053127">
    <property type="component" value="Unassembled WGS sequence"/>
</dbReference>
<gene>
    <name evidence="2" type="ORF">AQI95_05175</name>
</gene>
<accession>A0A101PDG8</accession>
<proteinExistence type="predicted"/>
<dbReference type="AlphaFoldDB" id="A0A101PDG8"/>
<dbReference type="SUPFAM" id="SSF52499">
    <property type="entry name" value="Isochorismatase-like hydrolases"/>
    <property type="match status" value="1"/>
</dbReference>
<dbReference type="RefSeq" id="WP_067118751.1">
    <property type="nucleotide sequence ID" value="NZ_JBFACD010000025.1"/>
</dbReference>